<feature type="region of interest" description="Disordered" evidence="1">
    <location>
        <begin position="112"/>
        <end position="148"/>
    </location>
</feature>
<dbReference type="InParanoid" id="A0A482X668"/>
<dbReference type="AlphaFoldDB" id="A0A482X668"/>
<comment type="caution">
    <text evidence="2">The sequence shown here is derived from an EMBL/GenBank/DDBJ whole genome shotgun (WGS) entry which is preliminary data.</text>
</comment>
<evidence type="ECO:0000256" key="1">
    <source>
        <dbReference type="SAM" id="MobiDB-lite"/>
    </source>
</evidence>
<proteinExistence type="predicted"/>
<organism evidence="2 3">
    <name type="scientific">Laodelphax striatellus</name>
    <name type="common">Small brown planthopper</name>
    <name type="synonym">Delphax striatella</name>
    <dbReference type="NCBI Taxonomy" id="195883"/>
    <lineage>
        <taxon>Eukaryota</taxon>
        <taxon>Metazoa</taxon>
        <taxon>Ecdysozoa</taxon>
        <taxon>Arthropoda</taxon>
        <taxon>Hexapoda</taxon>
        <taxon>Insecta</taxon>
        <taxon>Pterygota</taxon>
        <taxon>Neoptera</taxon>
        <taxon>Paraneoptera</taxon>
        <taxon>Hemiptera</taxon>
        <taxon>Auchenorrhyncha</taxon>
        <taxon>Fulgoroidea</taxon>
        <taxon>Delphacidae</taxon>
        <taxon>Criomorphinae</taxon>
        <taxon>Laodelphax</taxon>
    </lineage>
</organism>
<dbReference type="EMBL" id="QKKF02016774">
    <property type="protein sequence ID" value="RZF41379.1"/>
    <property type="molecule type" value="Genomic_DNA"/>
</dbReference>
<gene>
    <name evidence="2" type="ORF">LSTR_LSTR000093</name>
</gene>
<name>A0A482X668_LAOST</name>
<keyword evidence="3" id="KW-1185">Reference proteome</keyword>
<dbReference type="Proteomes" id="UP000291343">
    <property type="component" value="Unassembled WGS sequence"/>
</dbReference>
<sequence>MAWEEACQRIARCTQNSTRCIRATTINRRPVFHIHRAAASRSCSLSLCGLSSSFSSAVLHSSFDGDVVLHARSVSVRLCHCPWKIHQRLFCLPLERQARSLSRFVSLLPGTPRLSRRRRRGPPKSTFSDGGGGKALTRPPPPRHPAARISHHFSRLVGSRLATGSYHRPPLDADLGRTVTNRHELSGLLQLASDFG</sequence>
<protein>
    <submittedName>
        <fullName evidence="2">Uncharacterized protein</fullName>
    </submittedName>
</protein>
<reference evidence="2 3" key="1">
    <citation type="journal article" date="2017" name="Gigascience">
        <title>Genome sequence of the small brown planthopper, Laodelphax striatellus.</title>
        <authorList>
            <person name="Zhu J."/>
            <person name="Jiang F."/>
            <person name="Wang X."/>
            <person name="Yang P."/>
            <person name="Bao Y."/>
            <person name="Zhao W."/>
            <person name="Wang W."/>
            <person name="Lu H."/>
            <person name="Wang Q."/>
            <person name="Cui N."/>
            <person name="Li J."/>
            <person name="Chen X."/>
            <person name="Luo L."/>
            <person name="Yu J."/>
            <person name="Kang L."/>
            <person name="Cui F."/>
        </authorList>
    </citation>
    <scope>NUCLEOTIDE SEQUENCE [LARGE SCALE GENOMIC DNA]</scope>
    <source>
        <strain evidence="2">Lst14</strain>
    </source>
</reference>
<evidence type="ECO:0000313" key="3">
    <source>
        <dbReference type="Proteomes" id="UP000291343"/>
    </source>
</evidence>
<evidence type="ECO:0000313" key="2">
    <source>
        <dbReference type="EMBL" id="RZF41379.1"/>
    </source>
</evidence>
<accession>A0A482X668</accession>